<accession>R9H832</accession>
<dbReference type="Proteomes" id="UP000014207">
    <property type="component" value="Unassembled WGS sequence"/>
</dbReference>
<organism evidence="1 2">
    <name type="scientific">Bacteroides thetaiotaomicron dnLKV9</name>
    <dbReference type="NCBI Taxonomy" id="1235785"/>
    <lineage>
        <taxon>Bacteria</taxon>
        <taxon>Pseudomonadati</taxon>
        <taxon>Bacteroidota</taxon>
        <taxon>Bacteroidia</taxon>
        <taxon>Bacteroidales</taxon>
        <taxon>Bacteroidaceae</taxon>
        <taxon>Bacteroides</taxon>
    </lineage>
</organism>
<sequence length="145" mass="17156">MEISDLLLSQTENRPDIQPRMRKLVAEIKYLIENSRSLATYEVLEERAKDTDLLRFVTSTIEAYGELPTLKQRDYQAYIMLIALSQDSHVVAFLLDYLTFAYIRNYQLEELLLLSDVLHLLNSRNVLLNGLYNFVCKFFRDERQR</sequence>
<protein>
    <submittedName>
        <fullName evidence="1">Uncharacterized protein</fullName>
    </submittedName>
</protein>
<gene>
    <name evidence="1" type="ORF">C799_02053</name>
</gene>
<dbReference type="EMBL" id="ASSM01000009">
    <property type="protein sequence ID" value="EOS00208.1"/>
    <property type="molecule type" value="Genomic_DNA"/>
</dbReference>
<reference evidence="1 2" key="1">
    <citation type="submission" date="2013-04" db="EMBL/GenBank/DDBJ databases">
        <title>The Genome Sequence of Bacteroides thetaiotaomicron dnLKV9.</title>
        <authorList>
            <consortium name="The Broad Institute Genomics Platform"/>
            <consortium name="The Broad Institute Genome Sequencing Center for Infectious Disease"/>
            <person name="Earl A."/>
            <person name="Xavier R."/>
            <person name="Kuhn K."/>
            <person name="Stappenbeck T."/>
            <person name="Walker B."/>
            <person name="Young S."/>
            <person name="Zeng Q."/>
            <person name="Gargeya S."/>
            <person name="Fitzgerald M."/>
            <person name="Haas B."/>
            <person name="Abouelleil A."/>
            <person name="Allen A.W."/>
            <person name="Alvarado L."/>
            <person name="Arachchi H.M."/>
            <person name="Berlin A.M."/>
            <person name="Chapman S.B."/>
            <person name="Gainer-Dewar J."/>
            <person name="Goldberg J."/>
            <person name="Griggs A."/>
            <person name="Gujja S."/>
            <person name="Hansen M."/>
            <person name="Howarth C."/>
            <person name="Imamovic A."/>
            <person name="Ireland A."/>
            <person name="Larimer J."/>
            <person name="McCowan C."/>
            <person name="Murphy C."/>
            <person name="Pearson M."/>
            <person name="Poon T.W."/>
            <person name="Priest M."/>
            <person name="Roberts A."/>
            <person name="Saif S."/>
            <person name="Shea T."/>
            <person name="Sisk P."/>
            <person name="Sykes S."/>
            <person name="Wortman J."/>
            <person name="Nusbaum C."/>
            <person name="Birren B."/>
        </authorList>
    </citation>
    <scope>NUCLEOTIDE SEQUENCE [LARGE SCALE GENOMIC DNA]</scope>
    <source>
        <strain evidence="2">dnLKV9</strain>
    </source>
</reference>
<comment type="caution">
    <text evidence="1">The sequence shown here is derived from an EMBL/GenBank/DDBJ whole genome shotgun (WGS) entry which is preliminary data.</text>
</comment>
<dbReference type="HOGENOM" id="CLU_1783044_0_0_10"/>
<evidence type="ECO:0000313" key="1">
    <source>
        <dbReference type="EMBL" id="EOS00208.1"/>
    </source>
</evidence>
<dbReference type="PATRIC" id="fig|1235785.3.peg.2049"/>
<dbReference type="AlphaFoldDB" id="R9H832"/>
<proteinExistence type="predicted"/>
<evidence type="ECO:0000313" key="2">
    <source>
        <dbReference type="Proteomes" id="UP000014207"/>
    </source>
</evidence>
<name>R9H832_BACT4</name>
<dbReference type="RefSeq" id="WP_016268172.1">
    <property type="nucleotide sequence ID" value="NZ_KE159459.1"/>
</dbReference>